<dbReference type="Gene3D" id="2.30.42.10">
    <property type="match status" value="1"/>
</dbReference>
<dbReference type="SMART" id="SM00245">
    <property type="entry name" value="TSPc"/>
    <property type="match status" value="1"/>
</dbReference>
<keyword evidence="1" id="KW-0732">Signal</keyword>
<name>A0ABT6MNP4_9GAMM</name>
<dbReference type="SUPFAM" id="SSF50156">
    <property type="entry name" value="PDZ domain-like"/>
    <property type="match status" value="1"/>
</dbReference>
<evidence type="ECO:0000313" key="4">
    <source>
        <dbReference type="Proteomes" id="UP001160550"/>
    </source>
</evidence>
<proteinExistence type="predicted"/>
<comment type="caution">
    <text evidence="3">The sequence shown here is derived from an EMBL/GenBank/DDBJ whole genome shotgun (WGS) entry which is preliminary data.</text>
</comment>
<dbReference type="InterPro" id="IPR029045">
    <property type="entry name" value="ClpP/crotonase-like_dom_sf"/>
</dbReference>
<dbReference type="SUPFAM" id="SSF52096">
    <property type="entry name" value="ClpP/crotonase"/>
    <property type="match status" value="1"/>
</dbReference>
<gene>
    <name evidence="3" type="ORF">QF205_03795</name>
</gene>
<feature type="signal peptide" evidence="1">
    <location>
        <begin position="1"/>
        <end position="19"/>
    </location>
</feature>
<dbReference type="Pfam" id="PF03572">
    <property type="entry name" value="Peptidase_S41"/>
    <property type="match status" value="1"/>
</dbReference>
<feature type="chain" id="PRO_5047137960" evidence="1">
    <location>
        <begin position="20"/>
        <end position="409"/>
    </location>
</feature>
<dbReference type="CDD" id="cd07562">
    <property type="entry name" value="Peptidase_S41_TRI"/>
    <property type="match status" value="1"/>
</dbReference>
<dbReference type="InterPro" id="IPR005151">
    <property type="entry name" value="Tail-specific_protease"/>
</dbReference>
<dbReference type="PANTHER" id="PTHR32060:SF30">
    <property type="entry name" value="CARBOXY-TERMINAL PROCESSING PROTEASE CTPA"/>
    <property type="match status" value="1"/>
</dbReference>
<evidence type="ECO:0000256" key="1">
    <source>
        <dbReference type="SAM" id="SignalP"/>
    </source>
</evidence>
<protein>
    <submittedName>
        <fullName evidence="3">S41 family peptidase</fullName>
    </submittedName>
</protein>
<dbReference type="EMBL" id="JARYGX010000009">
    <property type="protein sequence ID" value="MDH7452206.1"/>
    <property type="molecule type" value="Genomic_DNA"/>
</dbReference>
<dbReference type="RefSeq" id="WP_280941407.1">
    <property type="nucleotide sequence ID" value="NZ_JARYGX010000009.1"/>
</dbReference>
<reference evidence="3" key="2">
    <citation type="submission" date="2023-04" db="EMBL/GenBank/DDBJ databases">
        <authorList>
            <person name="Sun J.-Q."/>
        </authorList>
    </citation>
    <scope>NUCLEOTIDE SEQUENCE</scope>
    <source>
        <strain evidence="3">CC-YY355</strain>
    </source>
</reference>
<evidence type="ECO:0000259" key="2">
    <source>
        <dbReference type="SMART" id="SM00245"/>
    </source>
</evidence>
<dbReference type="InterPro" id="IPR036034">
    <property type="entry name" value="PDZ_sf"/>
</dbReference>
<feature type="domain" description="Tail specific protease" evidence="2">
    <location>
        <begin position="195"/>
        <end position="384"/>
    </location>
</feature>
<dbReference type="PANTHER" id="PTHR32060">
    <property type="entry name" value="TAIL-SPECIFIC PROTEASE"/>
    <property type="match status" value="1"/>
</dbReference>
<dbReference type="PROSITE" id="PS51257">
    <property type="entry name" value="PROKAR_LIPOPROTEIN"/>
    <property type="match status" value="1"/>
</dbReference>
<evidence type="ECO:0000313" key="3">
    <source>
        <dbReference type="EMBL" id="MDH7452206.1"/>
    </source>
</evidence>
<dbReference type="Gene3D" id="3.90.226.10">
    <property type="entry name" value="2-enoyl-CoA Hydratase, Chain A, domain 1"/>
    <property type="match status" value="1"/>
</dbReference>
<accession>A0ABT6MNP4</accession>
<sequence>MLLSRLLAVLGALALASCASPPFERPHEYEQPPAAVRPADGSAERAALNGRVHDAVVRYAQQLFYRRDADRAGFAAAAAALRPDSVAAVDEAALYAGIDRLLQTLDDAHTYALSPTARARRAAQRHGRADANWGLATVKDGPRTVVAAVDPAGPAAAAGVLAGWQLDTVDGQPPASAPAPVAGRSAHLVFVDEDGGRHGLDLVARAMEPPPRRERRQLRDGIAYLRFDDFDHVSEAWLVPELEALARTPPRALVLDLRRNGGGQWGVAARIHARLNPPREDLLVLHEGTAGHRILASTPRDPYTGPLAVLIGPGSASAAELLAARLQETGRARLFGQRSHGAVVGTRGINLPDGGLLRVGMWAITTAGGRSLDKVGVDPDVALAPDWDAVRAGRDPVLDAAVQALLSAP</sequence>
<keyword evidence="4" id="KW-1185">Reference proteome</keyword>
<dbReference type="Proteomes" id="UP001160550">
    <property type="component" value="Unassembled WGS sequence"/>
</dbReference>
<reference evidence="3" key="1">
    <citation type="journal article" date="2007" name="Int. J. Syst. Evol. Microbiol.">
        <title>Luteimonas composti sp. nov., a moderately thermophilic bacterium isolated from food waste.</title>
        <authorList>
            <person name="Young C.C."/>
            <person name="Kampfer P."/>
            <person name="Chen W.M."/>
            <person name="Yen W.S."/>
            <person name="Arun A.B."/>
            <person name="Lai W.A."/>
            <person name="Shen F.T."/>
            <person name="Rekha P.D."/>
            <person name="Lin K.Y."/>
            <person name="Chou J.H."/>
        </authorList>
    </citation>
    <scope>NUCLEOTIDE SEQUENCE</scope>
    <source>
        <strain evidence="3">CC-YY355</strain>
    </source>
</reference>
<dbReference type="Gene3D" id="3.30.750.44">
    <property type="match status" value="1"/>
</dbReference>
<organism evidence="3 4">
    <name type="scientific">Luteimonas composti</name>
    <dbReference type="NCBI Taxonomy" id="398257"/>
    <lineage>
        <taxon>Bacteria</taxon>
        <taxon>Pseudomonadati</taxon>
        <taxon>Pseudomonadota</taxon>
        <taxon>Gammaproteobacteria</taxon>
        <taxon>Lysobacterales</taxon>
        <taxon>Lysobacteraceae</taxon>
        <taxon>Luteimonas</taxon>
    </lineage>
</organism>